<keyword evidence="1" id="KW-0808">Transferase</keyword>
<dbReference type="EMBL" id="BRPK01000002">
    <property type="protein sequence ID" value="GLB35633.1"/>
    <property type="molecule type" value="Genomic_DNA"/>
</dbReference>
<evidence type="ECO:0000256" key="2">
    <source>
        <dbReference type="SAM" id="Phobius"/>
    </source>
</evidence>
<dbReference type="SUPFAM" id="SSF55729">
    <property type="entry name" value="Acyl-CoA N-acyltransferases (Nat)"/>
    <property type="match status" value="1"/>
</dbReference>
<name>A0A9P3UJF1_LYOSH</name>
<proteinExistence type="predicted"/>
<dbReference type="InterPro" id="IPR016181">
    <property type="entry name" value="Acyl_CoA_acyltransferase"/>
</dbReference>
<reference evidence="4" key="1">
    <citation type="submission" date="2022-07" db="EMBL/GenBank/DDBJ databases">
        <title>The genome of Lyophyllum shimeji provides insight into the initial evolution of ectomycorrhizal fungal genome.</title>
        <authorList>
            <person name="Kobayashi Y."/>
            <person name="Shibata T."/>
            <person name="Hirakawa H."/>
            <person name="Shigenobu S."/>
            <person name="Nishiyama T."/>
            <person name="Yamada A."/>
            <person name="Hasebe M."/>
            <person name="Kawaguchi M."/>
        </authorList>
    </citation>
    <scope>NUCLEOTIDE SEQUENCE</scope>
    <source>
        <strain evidence="4">AT787</strain>
    </source>
</reference>
<protein>
    <submittedName>
        <fullName evidence="4">FR47-like protein</fullName>
    </submittedName>
</protein>
<keyword evidence="5" id="KW-1185">Reference proteome</keyword>
<feature type="transmembrane region" description="Helical" evidence="2">
    <location>
        <begin position="52"/>
        <end position="74"/>
    </location>
</feature>
<keyword evidence="2" id="KW-1133">Transmembrane helix</keyword>
<feature type="transmembrane region" description="Helical" evidence="2">
    <location>
        <begin position="80"/>
        <end position="102"/>
    </location>
</feature>
<evidence type="ECO:0000313" key="5">
    <source>
        <dbReference type="Proteomes" id="UP001063166"/>
    </source>
</evidence>
<dbReference type="InterPro" id="IPR050769">
    <property type="entry name" value="NAT_camello-type"/>
</dbReference>
<organism evidence="4 5">
    <name type="scientific">Lyophyllum shimeji</name>
    <name type="common">Hon-shimeji</name>
    <name type="synonym">Tricholoma shimeji</name>
    <dbReference type="NCBI Taxonomy" id="47721"/>
    <lineage>
        <taxon>Eukaryota</taxon>
        <taxon>Fungi</taxon>
        <taxon>Dikarya</taxon>
        <taxon>Basidiomycota</taxon>
        <taxon>Agaricomycotina</taxon>
        <taxon>Agaricomycetes</taxon>
        <taxon>Agaricomycetidae</taxon>
        <taxon>Agaricales</taxon>
        <taxon>Tricholomatineae</taxon>
        <taxon>Lyophyllaceae</taxon>
        <taxon>Lyophyllum</taxon>
    </lineage>
</organism>
<dbReference type="Pfam" id="PF00583">
    <property type="entry name" value="Acetyltransf_1"/>
    <property type="match status" value="1"/>
</dbReference>
<dbReference type="Proteomes" id="UP001063166">
    <property type="component" value="Unassembled WGS sequence"/>
</dbReference>
<dbReference type="AlphaFoldDB" id="A0A9P3UJF1"/>
<feature type="domain" description="N-acetyltransferase" evidence="3">
    <location>
        <begin position="85"/>
        <end position="261"/>
    </location>
</feature>
<dbReference type="InterPro" id="IPR000182">
    <property type="entry name" value="GNAT_dom"/>
</dbReference>
<dbReference type="PROSITE" id="PS51186">
    <property type="entry name" value="GNAT"/>
    <property type="match status" value="1"/>
</dbReference>
<keyword evidence="2" id="KW-0812">Transmembrane</keyword>
<dbReference type="OrthoDB" id="41532at2759"/>
<gene>
    <name evidence="4" type="ORF">LshimejAT787_0211980</name>
</gene>
<accession>A0A9P3UJF1</accession>
<dbReference type="CDD" id="cd04301">
    <property type="entry name" value="NAT_SF"/>
    <property type="match status" value="1"/>
</dbReference>
<sequence>MDGRSDLASRSLKDSVRVRYFRATDSDEVRKLYLFAMSDGPDSPRRNVLDVLLFKPGAHVTYAVILAGVSLAVLSRCPSYRAFGVMVSVFAAASLLGYRYFLSRSFIDYYDKCLTEDLADVASYYHMRAAQDGAGNLVPAGPSAFWVVECDLPEKRGTEVIGCVALDCQYEGGVLRGELRRMVVSPFYRRRGIAALLIKTLLAHGSKHGVPAIILTTTHFQEDAINMYEKLGWVETSRNAVYDYRIIKVVLIHFRLELNCVSTT</sequence>
<comment type="caution">
    <text evidence="4">The sequence shown here is derived from an EMBL/GenBank/DDBJ whole genome shotgun (WGS) entry which is preliminary data.</text>
</comment>
<dbReference type="GO" id="GO:0008080">
    <property type="term" value="F:N-acetyltransferase activity"/>
    <property type="evidence" value="ECO:0007669"/>
    <property type="project" value="InterPro"/>
</dbReference>
<evidence type="ECO:0000259" key="3">
    <source>
        <dbReference type="PROSITE" id="PS51186"/>
    </source>
</evidence>
<dbReference type="Gene3D" id="3.40.630.30">
    <property type="match status" value="1"/>
</dbReference>
<dbReference type="PANTHER" id="PTHR13947">
    <property type="entry name" value="GNAT FAMILY N-ACETYLTRANSFERASE"/>
    <property type="match status" value="1"/>
</dbReference>
<keyword evidence="2" id="KW-0472">Membrane</keyword>
<dbReference type="PANTHER" id="PTHR13947:SF37">
    <property type="entry name" value="LD18367P"/>
    <property type="match status" value="1"/>
</dbReference>
<evidence type="ECO:0000256" key="1">
    <source>
        <dbReference type="ARBA" id="ARBA00022679"/>
    </source>
</evidence>
<evidence type="ECO:0000313" key="4">
    <source>
        <dbReference type="EMBL" id="GLB35633.1"/>
    </source>
</evidence>